<dbReference type="EMBL" id="CP019791">
    <property type="protein sequence ID" value="AQT67240.1"/>
    <property type="molecule type" value="Genomic_DNA"/>
</dbReference>
<dbReference type="SUPFAM" id="SSF52540">
    <property type="entry name" value="P-loop containing nucleoside triphosphate hydrolases"/>
    <property type="match status" value="1"/>
</dbReference>
<dbReference type="Proteomes" id="UP000189674">
    <property type="component" value="Chromosome"/>
</dbReference>
<keyword evidence="3" id="KW-1185">Reference proteome</keyword>
<reference evidence="3" key="1">
    <citation type="submission" date="2017-02" db="EMBL/GenBank/DDBJ databases">
        <title>Comparative genomics and description of representatives of a novel lineage of planctomycetes thriving in anoxic sediments.</title>
        <authorList>
            <person name="Spring S."/>
            <person name="Bunk B."/>
            <person name="Sproer C."/>
        </authorList>
    </citation>
    <scope>NUCLEOTIDE SEQUENCE [LARGE SCALE GENOMIC DNA]</scope>
    <source>
        <strain evidence="3">ST-NAGAB-D1</strain>
    </source>
</reference>
<evidence type="ECO:0000259" key="1">
    <source>
        <dbReference type="PROSITE" id="PS50104"/>
    </source>
</evidence>
<dbReference type="InterPro" id="IPR057123">
    <property type="entry name" value="STAND_NTPase4_dom"/>
</dbReference>
<accession>A0A1U9NI09</accession>
<dbReference type="RefSeq" id="WP_146659327.1">
    <property type="nucleotide sequence ID" value="NZ_CP019791.1"/>
</dbReference>
<evidence type="ECO:0000313" key="3">
    <source>
        <dbReference type="Proteomes" id="UP000189674"/>
    </source>
</evidence>
<dbReference type="Gene3D" id="3.40.50.300">
    <property type="entry name" value="P-loop containing nucleotide triphosphate hydrolases"/>
    <property type="match status" value="1"/>
</dbReference>
<dbReference type="PROSITE" id="PS50104">
    <property type="entry name" value="TIR"/>
    <property type="match status" value="1"/>
</dbReference>
<organism evidence="2 3">
    <name type="scientific">Anaerohalosphaera lusitana</name>
    <dbReference type="NCBI Taxonomy" id="1936003"/>
    <lineage>
        <taxon>Bacteria</taxon>
        <taxon>Pseudomonadati</taxon>
        <taxon>Planctomycetota</taxon>
        <taxon>Phycisphaerae</taxon>
        <taxon>Sedimentisphaerales</taxon>
        <taxon>Anaerohalosphaeraceae</taxon>
        <taxon>Anaerohalosphaera</taxon>
    </lineage>
</organism>
<gene>
    <name evidence="2" type="ORF">STSP2_00383</name>
</gene>
<dbReference type="AlphaFoldDB" id="A0A1U9NI09"/>
<dbReference type="InterPro" id="IPR027417">
    <property type="entry name" value="P-loop_NTPase"/>
</dbReference>
<evidence type="ECO:0000313" key="2">
    <source>
        <dbReference type="EMBL" id="AQT67240.1"/>
    </source>
</evidence>
<dbReference type="Pfam" id="PF13676">
    <property type="entry name" value="TIR_2"/>
    <property type="match status" value="1"/>
</dbReference>
<dbReference type="STRING" id="1936003.STSP2_00383"/>
<dbReference type="OrthoDB" id="1426235at2"/>
<dbReference type="InterPro" id="IPR035897">
    <property type="entry name" value="Toll_tir_struct_dom_sf"/>
</dbReference>
<dbReference type="InterPro" id="IPR000157">
    <property type="entry name" value="TIR_dom"/>
</dbReference>
<feature type="domain" description="TIR" evidence="1">
    <location>
        <begin position="5"/>
        <end position="143"/>
    </location>
</feature>
<dbReference type="SMART" id="SM00255">
    <property type="entry name" value="TIR"/>
    <property type="match status" value="1"/>
</dbReference>
<proteinExistence type="predicted"/>
<sequence>MQENKALKTFISYSHLDECHVNTFRTHISPLKNNGLVEDWYDRKILPGSKFNAQIDNNLEDADVICLFVSANFLASKACQNEKENALELVDKKGISVVPIIVSDCGWLDDPDLKELLALPTDGKAVTRFTDINSGWKDVYDGLKNTLEQIHRHRNISLTSEFASFLQDTELLAKAHSNKQHVTLDDIYVCPNLVAYDDLKDCETIQSPQMIVDNFHEHLRLCMSGASQSGKTSLCKYLFKSLRDRGLVPVYIRDRHGQYKGKIQNKITEALKKQYNCDVKDIDTEKLIPILDDFHFAKDKEKHINDLAQYKNCIVTVDDICNLNFADESLLQAFSLFNIKEFNASQRDTLIKKWMYLSEAPQKDNDIYQDLDHKTELVNTTLGKAIGRGIMPAYPFFILSIINTYETFARPLNQEITSQGYCYQALIYMYLRKEGVRNDDIDTYMNFLTEFAFYKFSQNKEEISRDEFEVFMDRYLEKYNLPVDQDIVIAKLRSTRILELCDLNNYSFCYKYLYYFFVAKYLADHASDCAKTIETIINNLHKDEYAYIAIFLSHHSRDGNILEEIVLNACCLFDKYAPTTLSKKELHFFDKQAQTIVQAVLPKTVATPEGERKRRLKAQDKIEEGCKDTEEESTQEEHDELFKELRRSIKTVEVMGLIIKNRAGSLEKARLQEFFEEAMKIHLRILNSFFELIRNEEGQLQIIEYISTRVDKAAEQKAQKRRRLGQKEKIYSKEDIDKLARSIFWNTNFMIVYNYISKIVHSLGSNKLIDVVEKVCDSGNTPASFLVKHGILMWYKKNLQVDNIAKGMSGEDFSDTAKKVMRFLVVNHCLMHSVGFKEQQRIEKNLHIPSQQVLALKAKRSKN</sequence>
<dbReference type="GO" id="GO:0007165">
    <property type="term" value="P:signal transduction"/>
    <property type="evidence" value="ECO:0007669"/>
    <property type="project" value="InterPro"/>
</dbReference>
<protein>
    <recommendedName>
        <fullName evidence="1">TIR domain-containing protein</fullName>
    </recommendedName>
</protein>
<name>A0A1U9NI09_9BACT</name>
<dbReference type="KEGG" id="alus:STSP2_00383"/>
<dbReference type="SUPFAM" id="SSF52200">
    <property type="entry name" value="Toll/Interleukin receptor TIR domain"/>
    <property type="match status" value="1"/>
</dbReference>
<dbReference type="Gene3D" id="3.40.50.10140">
    <property type="entry name" value="Toll/interleukin-1 receptor homology (TIR) domain"/>
    <property type="match status" value="1"/>
</dbReference>
<dbReference type="Pfam" id="PF24406">
    <property type="entry name" value="nSTAND_NTPase4"/>
    <property type="match status" value="1"/>
</dbReference>